<protein>
    <submittedName>
        <fullName evidence="3">Protein-disulfide isomerase</fullName>
    </submittedName>
</protein>
<dbReference type="EMBL" id="FOZL01000001">
    <property type="protein sequence ID" value="SFS08906.1"/>
    <property type="molecule type" value="Genomic_DNA"/>
</dbReference>
<feature type="domain" description="Thioredoxin-like fold" evidence="2">
    <location>
        <begin position="47"/>
        <end position="182"/>
    </location>
</feature>
<dbReference type="Pfam" id="PF13462">
    <property type="entry name" value="Thioredoxin_4"/>
    <property type="match status" value="1"/>
</dbReference>
<dbReference type="STRING" id="474950.SAMN05421771_1556"/>
<evidence type="ECO:0000259" key="2">
    <source>
        <dbReference type="Pfam" id="PF13462"/>
    </source>
</evidence>
<reference evidence="3 4" key="1">
    <citation type="submission" date="2016-10" db="EMBL/GenBank/DDBJ databases">
        <authorList>
            <person name="de Groot N.N."/>
        </authorList>
    </citation>
    <scope>NUCLEOTIDE SEQUENCE [LARGE SCALE GENOMIC DNA]</scope>
    <source>
        <strain evidence="3 4">DSM 21001</strain>
    </source>
</reference>
<dbReference type="OrthoDB" id="118301at2"/>
<gene>
    <name evidence="3" type="ORF">SAMN05421771_1556</name>
</gene>
<dbReference type="GO" id="GO:0016853">
    <property type="term" value="F:isomerase activity"/>
    <property type="evidence" value="ECO:0007669"/>
    <property type="project" value="UniProtKB-KW"/>
</dbReference>
<proteinExistence type="predicted"/>
<organism evidence="3 4">
    <name type="scientific">Granulicella pectinivorans</name>
    <dbReference type="NCBI Taxonomy" id="474950"/>
    <lineage>
        <taxon>Bacteria</taxon>
        <taxon>Pseudomonadati</taxon>
        <taxon>Acidobacteriota</taxon>
        <taxon>Terriglobia</taxon>
        <taxon>Terriglobales</taxon>
        <taxon>Acidobacteriaceae</taxon>
        <taxon>Granulicella</taxon>
    </lineage>
</organism>
<dbReference type="AlphaFoldDB" id="A0A1I6LZN0"/>
<accession>A0A1I6LZN0</accession>
<feature type="signal peptide" evidence="1">
    <location>
        <begin position="1"/>
        <end position="23"/>
    </location>
</feature>
<evidence type="ECO:0000313" key="3">
    <source>
        <dbReference type="EMBL" id="SFS08906.1"/>
    </source>
</evidence>
<keyword evidence="3" id="KW-0413">Isomerase</keyword>
<dbReference type="CDD" id="cd02972">
    <property type="entry name" value="DsbA_family"/>
    <property type="match status" value="1"/>
</dbReference>
<evidence type="ECO:0000256" key="1">
    <source>
        <dbReference type="SAM" id="SignalP"/>
    </source>
</evidence>
<dbReference type="Gene3D" id="3.40.30.10">
    <property type="entry name" value="Glutaredoxin"/>
    <property type="match status" value="1"/>
</dbReference>
<name>A0A1I6LZN0_9BACT</name>
<sequence>MLKHLASIVILGFLTLITFTSGAQTAVPQDQMGKFKDTSMLKPPAGAKVAIWEFEDLECPYCSHVYPIVHQAAAHYRIPIVRHDYPLSEIHVWSFDAAVTARYLQDRVSPDVAEGFRRDVFAAQNRIAGRDDLQRFTQAWFKSHQQALPFVMDANGACKKEVQADHALGDRIGRLATPCIFVVTEKRWVQVVDINQLYKVIDVALAETAGKKKS</sequence>
<dbReference type="Proteomes" id="UP000199024">
    <property type="component" value="Unassembled WGS sequence"/>
</dbReference>
<dbReference type="SUPFAM" id="SSF52833">
    <property type="entry name" value="Thioredoxin-like"/>
    <property type="match status" value="1"/>
</dbReference>
<dbReference type="RefSeq" id="WP_089838149.1">
    <property type="nucleotide sequence ID" value="NZ_FOZL01000001.1"/>
</dbReference>
<keyword evidence="4" id="KW-1185">Reference proteome</keyword>
<evidence type="ECO:0000313" key="4">
    <source>
        <dbReference type="Proteomes" id="UP000199024"/>
    </source>
</evidence>
<feature type="chain" id="PRO_5011751358" evidence="1">
    <location>
        <begin position="24"/>
        <end position="214"/>
    </location>
</feature>
<dbReference type="InterPro" id="IPR036249">
    <property type="entry name" value="Thioredoxin-like_sf"/>
</dbReference>
<dbReference type="InterPro" id="IPR012336">
    <property type="entry name" value="Thioredoxin-like_fold"/>
</dbReference>
<keyword evidence="1" id="KW-0732">Signal</keyword>